<dbReference type="InterPro" id="IPR051604">
    <property type="entry name" value="Ergot_Alk_Oxidoreductase"/>
</dbReference>
<dbReference type="InterPro" id="IPR016040">
    <property type="entry name" value="NAD(P)-bd_dom"/>
</dbReference>
<evidence type="ECO:0000313" key="3">
    <source>
        <dbReference type="Proteomes" id="UP001550378"/>
    </source>
</evidence>
<dbReference type="InterPro" id="IPR036291">
    <property type="entry name" value="NAD(P)-bd_dom_sf"/>
</dbReference>
<dbReference type="Gene3D" id="3.40.50.720">
    <property type="entry name" value="NAD(P)-binding Rossmann-like Domain"/>
    <property type="match status" value="1"/>
</dbReference>
<dbReference type="Pfam" id="PF13460">
    <property type="entry name" value="NAD_binding_10"/>
    <property type="match status" value="1"/>
</dbReference>
<dbReference type="Proteomes" id="UP001550378">
    <property type="component" value="Unassembled WGS sequence"/>
</dbReference>
<feature type="domain" description="NAD(P)-binding" evidence="1">
    <location>
        <begin position="6"/>
        <end position="175"/>
    </location>
</feature>
<organism evidence="2 3">
    <name type="scientific">Streptomyces lavendulocolor</name>
    <dbReference type="NCBI Taxonomy" id="67316"/>
    <lineage>
        <taxon>Bacteria</taxon>
        <taxon>Bacillati</taxon>
        <taxon>Actinomycetota</taxon>
        <taxon>Actinomycetes</taxon>
        <taxon>Kitasatosporales</taxon>
        <taxon>Streptomycetaceae</taxon>
        <taxon>Streptomyces</taxon>
    </lineage>
</organism>
<dbReference type="SUPFAM" id="SSF51735">
    <property type="entry name" value="NAD(P)-binding Rossmann-fold domains"/>
    <property type="match status" value="1"/>
</dbReference>
<dbReference type="EMBL" id="JBEXZR010000028">
    <property type="protein sequence ID" value="MEU0710816.1"/>
    <property type="molecule type" value="Genomic_DNA"/>
</dbReference>
<evidence type="ECO:0000313" key="2">
    <source>
        <dbReference type="EMBL" id="MEU0710816.1"/>
    </source>
</evidence>
<evidence type="ECO:0000259" key="1">
    <source>
        <dbReference type="Pfam" id="PF13460"/>
    </source>
</evidence>
<accession>A0ABV2WBT8</accession>
<keyword evidence="3" id="KW-1185">Reference proteome</keyword>
<gene>
    <name evidence="2" type="ORF">ABZ508_25975</name>
</gene>
<dbReference type="PANTHER" id="PTHR43162">
    <property type="match status" value="1"/>
</dbReference>
<reference evidence="2 3" key="1">
    <citation type="submission" date="2024-06" db="EMBL/GenBank/DDBJ databases">
        <title>The Natural Products Discovery Center: Release of the First 8490 Sequenced Strains for Exploring Actinobacteria Biosynthetic Diversity.</title>
        <authorList>
            <person name="Kalkreuter E."/>
            <person name="Kautsar S.A."/>
            <person name="Yang D."/>
            <person name="Bader C.D."/>
            <person name="Teijaro C.N."/>
            <person name="Fluegel L."/>
            <person name="Davis C.M."/>
            <person name="Simpson J.R."/>
            <person name="Lauterbach L."/>
            <person name="Steele A.D."/>
            <person name="Gui C."/>
            <person name="Meng S."/>
            <person name="Li G."/>
            <person name="Viehrig K."/>
            <person name="Ye F."/>
            <person name="Su P."/>
            <person name="Kiefer A.F."/>
            <person name="Nichols A."/>
            <person name="Cepeda A.J."/>
            <person name="Yan W."/>
            <person name="Fan B."/>
            <person name="Jiang Y."/>
            <person name="Adhikari A."/>
            <person name="Zheng C.-J."/>
            <person name="Schuster L."/>
            <person name="Cowan T.M."/>
            <person name="Smanski M.J."/>
            <person name="Chevrette M.G."/>
            <person name="De Carvalho L.P.S."/>
            <person name="Shen B."/>
        </authorList>
    </citation>
    <scope>NUCLEOTIDE SEQUENCE [LARGE SCALE GENOMIC DNA]</scope>
    <source>
        <strain evidence="2 3">NPDC006337</strain>
    </source>
</reference>
<dbReference type="Gene3D" id="3.90.25.10">
    <property type="entry name" value="UDP-galactose 4-epimerase, domain 1"/>
    <property type="match status" value="1"/>
</dbReference>
<dbReference type="RefSeq" id="WP_359657215.1">
    <property type="nucleotide sequence ID" value="NZ_JBEXZO010000013.1"/>
</dbReference>
<name>A0ABV2WBT8_9ACTN</name>
<proteinExistence type="predicted"/>
<comment type="caution">
    <text evidence="2">The sequence shown here is derived from an EMBL/GenBank/DDBJ whole genome shotgun (WGS) entry which is preliminary data.</text>
</comment>
<protein>
    <submittedName>
        <fullName evidence="2">NAD(P)H-binding protein</fullName>
    </submittedName>
</protein>
<sequence length="279" mass="29607">MILVTGATGHVGGELTARLAASGRPVRALVRNAAAPPAGAEAAVGDLDRPDSLRPALKGARGVFLLPGYADMPGVLGECARAGVEHVVLLSSIAAADGDMDNAISRFMILSEEAVRASPVPWTILRPSGFMSNTFQWTAQLAAGDVVRAPFPTVPVAMIDPYDIAAVAARVLLDPAHHGRVHALSGPEPLLPADRVRLLGEVLGRPLRLDGLTDEEAREEMAADGTPPAYVDAFFRYYADGTLDDSRVRPTVAELLGRPPRTFTQWATAHADAFQEDHR</sequence>
<dbReference type="PANTHER" id="PTHR43162:SF1">
    <property type="entry name" value="PRESTALK A DIFFERENTIATION PROTEIN A"/>
    <property type="match status" value="1"/>
</dbReference>